<reference evidence="3 4" key="1">
    <citation type="submission" date="2023-11" db="EMBL/GenBank/DDBJ databases">
        <title>An acidophilic fungus is an integral part of prey digestion in a carnivorous sundew plant.</title>
        <authorList>
            <person name="Tsai I.J."/>
        </authorList>
    </citation>
    <scope>NUCLEOTIDE SEQUENCE [LARGE SCALE GENOMIC DNA]</scope>
    <source>
        <strain evidence="3">169a</strain>
    </source>
</reference>
<accession>A0AAQ3M512</accession>
<name>A0AAQ3M512_9PEZI</name>
<feature type="region of interest" description="Disordered" evidence="1">
    <location>
        <begin position="223"/>
        <end position="368"/>
    </location>
</feature>
<keyword evidence="2" id="KW-1133">Transmembrane helix</keyword>
<protein>
    <submittedName>
        <fullName evidence="3">Uncharacterized protein</fullName>
    </submittedName>
</protein>
<feature type="compositionally biased region" description="Polar residues" evidence="1">
    <location>
        <begin position="223"/>
        <end position="236"/>
    </location>
</feature>
<keyword evidence="2" id="KW-0812">Transmembrane</keyword>
<feature type="compositionally biased region" description="Polar residues" evidence="1">
    <location>
        <begin position="338"/>
        <end position="368"/>
    </location>
</feature>
<evidence type="ECO:0000313" key="3">
    <source>
        <dbReference type="EMBL" id="WPH01383.1"/>
    </source>
</evidence>
<sequence length="428" mass="44802">MPRRGVQPRFIPTLLLPTPIPLPATSSDPFALPTDLSVTSDLVSSTSIAATSSSLTDSTLSTSLVIGSASSSLTLIEPLPGSSTSDGVSSTNGPSIYSPQLSTSLVISTSSILNLTAGTSTPLPLPPIPPPPPAVNRSHLSPGATAAAVIFPTAAAIAIFALIFICLRRRKRAVTNQTGLPVTNTAEKKSSWLSGSFKLASVAPVAPVPPIITSSQNNAYNTGLDTSDYGSQSVGATSDDYYRGGGSSDMTEPPPPYVANKPRDSPPRAKRNTTSSTIAPQIPPMMTIPALLEPSPQTPDSPTLPRENDEIVRSPSPFDDPPHHRTHDATVFLPTPPTAQGSASRPGTSRSETAQSFTSTLYSDSASVHSARAERVSTAISTGDSHLGTMHFISNHQRGASDPFADARERNSPVSPIEDESPRRWSRT</sequence>
<keyword evidence="2" id="KW-0472">Membrane</keyword>
<evidence type="ECO:0000313" key="4">
    <source>
        <dbReference type="Proteomes" id="UP001303373"/>
    </source>
</evidence>
<organism evidence="3 4">
    <name type="scientific">Acrodontium crateriforme</name>
    <dbReference type="NCBI Taxonomy" id="150365"/>
    <lineage>
        <taxon>Eukaryota</taxon>
        <taxon>Fungi</taxon>
        <taxon>Dikarya</taxon>
        <taxon>Ascomycota</taxon>
        <taxon>Pezizomycotina</taxon>
        <taxon>Dothideomycetes</taxon>
        <taxon>Dothideomycetidae</taxon>
        <taxon>Mycosphaerellales</taxon>
        <taxon>Teratosphaeriaceae</taxon>
        <taxon>Acrodontium</taxon>
    </lineage>
</organism>
<dbReference type="AlphaFoldDB" id="A0AAQ3M512"/>
<keyword evidence="4" id="KW-1185">Reference proteome</keyword>
<evidence type="ECO:0000256" key="2">
    <source>
        <dbReference type="SAM" id="Phobius"/>
    </source>
</evidence>
<feature type="region of interest" description="Disordered" evidence="1">
    <location>
        <begin position="385"/>
        <end position="428"/>
    </location>
</feature>
<dbReference type="Proteomes" id="UP001303373">
    <property type="component" value="Chromosome 6"/>
</dbReference>
<gene>
    <name evidence="3" type="ORF">R9X50_00422800</name>
</gene>
<evidence type="ECO:0000256" key="1">
    <source>
        <dbReference type="SAM" id="MobiDB-lite"/>
    </source>
</evidence>
<feature type="transmembrane region" description="Helical" evidence="2">
    <location>
        <begin position="145"/>
        <end position="167"/>
    </location>
</feature>
<dbReference type="EMBL" id="CP138585">
    <property type="protein sequence ID" value="WPH01383.1"/>
    <property type="molecule type" value="Genomic_DNA"/>
</dbReference>
<proteinExistence type="predicted"/>